<protein>
    <submittedName>
        <fullName evidence="2">Uncharacterized protein</fullName>
    </submittedName>
</protein>
<accession>A0A3P7M3N3</accession>
<feature type="compositionally biased region" description="Polar residues" evidence="1">
    <location>
        <begin position="35"/>
        <end position="46"/>
    </location>
</feature>
<dbReference type="Proteomes" id="UP000281553">
    <property type="component" value="Unassembled WGS sequence"/>
</dbReference>
<evidence type="ECO:0000313" key="3">
    <source>
        <dbReference type="Proteomes" id="UP000281553"/>
    </source>
</evidence>
<keyword evidence="3" id="KW-1185">Reference proteome</keyword>
<evidence type="ECO:0000256" key="1">
    <source>
        <dbReference type="SAM" id="MobiDB-lite"/>
    </source>
</evidence>
<feature type="region of interest" description="Disordered" evidence="1">
    <location>
        <begin position="22"/>
        <end position="46"/>
    </location>
</feature>
<organism evidence="2 3">
    <name type="scientific">Dibothriocephalus latus</name>
    <name type="common">Fish tapeworm</name>
    <name type="synonym">Diphyllobothrium latum</name>
    <dbReference type="NCBI Taxonomy" id="60516"/>
    <lineage>
        <taxon>Eukaryota</taxon>
        <taxon>Metazoa</taxon>
        <taxon>Spiralia</taxon>
        <taxon>Lophotrochozoa</taxon>
        <taxon>Platyhelminthes</taxon>
        <taxon>Cestoda</taxon>
        <taxon>Eucestoda</taxon>
        <taxon>Diphyllobothriidea</taxon>
        <taxon>Diphyllobothriidae</taxon>
        <taxon>Dibothriocephalus</taxon>
    </lineage>
</organism>
<evidence type="ECO:0000313" key="2">
    <source>
        <dbReference type="EMBL" id="VDN12901.1"/>
    </source>
</evidence>
<dbReference type="AlphaFoldDB" id="A0A3P7M3N3"/>
<sequence>MRKKGCRAPDLSFRALAGSSLRDKGVHKKQAAGGRSQSSVAAPTPTSHEFDVAAAKIIAHAGSKAGRKLIEAWASDENSINRFIDLAPAYIALRRHLHTADIGD</sequence>
<name>A0A3P7M3N3_DIBLA</name>
<reference evidence="2 3" key="1">
    <citation type="submission" date="2018-11" db="EMBL/GenBank/DDBJ databases">
        <authorList>
            <consortium name="Pathogen Informatics"/>
        </authorList>
    </citation>
    <scope>NUCLEOTIDE SEQUENCE [LARGE SCALE GENOMIC DNA]</scope>
</reference>
<gene>
    <name evidence="2" type="ORF">DILT_LOCUS8732</name>
</gene>
<proteinExistence type="predicted"/>
<dbReference type="EMBL" id="UYRU01055041">
    <property type="protein sequence ID" value="VDN12901.1"/>
    <property type="molecule type" value="Genomic_DNA"/>
</dbReference>